<keyword evidence="2" id="KW-1185">Reference proteome</keyword>
<evidence type="ECO:0000313" key="2">
    <source>
        <dbReference type="Proteomes" id="UP001548189"/>
    </source>
</evidence>
<reference evidence="1 2" key="1">
    <citation type="submission" date="2024-06" db="EMBL/GenBank/DDBJ databases">
        <authorList>
            <person name="Li F."/>
        </authorList>
    </citation>
    <scope>NUCLEOTIDE SEQUENCE [LARGE SCALE GENOMIC DNA]</scope>
    <source>
        <strain evidence="1 2">GXAS 311</strain>
    </source>
</reference>
<evidence type="ECO:0000313" key="1">
    <source>
        <dbReference type="EMBL" id="MET1255428.1"/>
    </source>
</evidence>
<accession>A0ABV2BUG5</accession>
<sequence>MSDKEVKDDKITSIRKNKKQLTEKEAVDLAMQNYRERKAKNIKEPDCINSGGFEELEKDESELREEE</sequence>
<dbReference type="Proteomes" id="UP001548189">
    <property type="component" value="Unassembled WGS sequence"/>
</dbReference>
<dbReference type="EMBL" id="JBEVCJ010000010">
    <property type="protein sequence ID" value="MET1255428.1"/>
    <property type="molecule type" value="Genomic_DNA"/>
</dbReference>
<comment type="caution">
    <text evidence="1">The sequence shown here is derived from an EMBL/GenBank/DDBJ whole genome shotgun (WGS) entry which is preliminary data.</text>
</comment>
<proteinExistence type="predicted"/>
<name>A0ABV2BUG5_9GAMM</name>
<organism evidence="1 2">
    <name type="scientific">Aliikangiella maris</name>
    <dbReference type="NCBI Taxonomy" id="3162458"/>
    <lineage>
        <taxon>Bacteria</taxon>
        <taxon>Pseudomonadati</taxon>
        <taxon>Pseudomonadota</taxon>
        <taxon>Gammaproteobacteria</taxon>
        <taxon>Oceanospirillales</taxon>
        <taxon>Pleioneaceae</taxon>
        <taxon>Aliikangiella</taxon>
    </lineage>
</organism>
<gene>
    <name evidence="1" type="ORF">ABVT43_09850</name>
</gene>
<protein>
    <submittedName>
        <fullName evidence="1">Uncharacterized protein</fullName>
    </submittedName>
</protein>